<evidence type="ECO:0000313" key="3">
    <source>
        <dbReference type="Proteomes" id="UP000185568"/>
    </source>
</evidence>
<feature type="transmembrane region" description="Helical" evidence="1">
    <location>
        <begin position="6"/>
        <end position="22"/>
    </location>
</feature>
<keyword evidence="1" id="KW-0472">Membrane</keyword>
<dbReference type="RefSeq" id="WP_075397223.1">
    <property type="nucleotide sequence ID" value="NZ_MSDU01000005.1"/>
</dbReference>
<comment type="caution">
    <text evidence="2">The sequence shown here is derived from an EMBL/GenBank/DDBJ whole genome shotgun (WGS) entry which is preliminary data.</text>
</comment>
<dbReference type="Proteomes" id="UP000185568">
    <property type="component" value="Unassembled WGS sequence"/>
</dbReference>
<dbReference type="OrthoDB" id="9554127at2"/>
<feature type="transmembrane region" description="Helical" evidence="1">
    <location>
        <begin position="231"/>
        <end position="256"/>
    </location>
</feature>
<evidence type="ECO:0000256" key="1">
    <source>
        <dbReference type="SAM" id="Phobius"/>
    </source>
</evidence>
<keyword evidence="1" id="KW-0812">Transmembrane</keyword>
<accession>A0A1Q8Q8T0</accession>
<protein>
    <submittedName>
        <fullName evidence="2">Uncharacterized protein</fullName>
    </submittedName>
</protein>
<evidence type="ECO:0000313" key="2">
    <source>
        <dbReference type="EMBL" id="OLN23702.1"/>
    </source>
</evidence>
<organism evidence="2 3">
    <name type="scientific">Domibacillus antri</name>
    <dbReference type="NCBI Taxonomy" id="1714264"/>
    <lineage>
        <taxon>Bacteria</taxon>
        <taxon>Bacillati</taxon>
        <taxon>Bacillota</taxon>
        <taxon>Bacilli</taxon>
        <taxon>Bacillales</taxon>
        <taxon>Bacillaceae</taxon>
        <taxon>Domibacillus</taxon>
    </lineage>
</organism>
<reference evidence="2 3" key="1">
    <citation type="submission" date="2016-12" db="EMBL/GenBank/DDBJ databases">
        <title>Domibacillus antri genome sequencing.</title>
        <authorList>
            <person name="Verma A."/>
            <person name="Krishnamurthi S."/>
        </authorList>
    </citation>
    <scope>NUCLEOTIDE SEQUENCE [LARGE SCALE GENOMIC DNA]</scope>
    <source>
        <strain evidence="2 3">XD80</strain>
    </source>
</reference>
<gene>
    <name evidence="2" type="ORF">BTO30_02905</name>
</gene>
<feature type="transmembrane region" description="Helical" evidence="1">
    <location>
        <begin position="187"/>
        <end position="206"/>
    </location>
</feature>
<proteinExistence type="predicted"/>
<keyword evidence="3" id="KW-1185">Reference proteome</keyword>
<sequence>MNELWLSIGSLIVGALVSHYYYRRSVKKSSLTPYIQFSSAPLRGIDSTVRKALSVKYQDQEIENLYEIQFLIANTGDTTISNIAEPLSLTLPDGCRLLDAHILHVSPDGRKVTLNFNNDKNVIEYNFALLNSDDFFITKLLINGTPKTEDFAFSIAAEELPPVLKTAYLSHDLIGHSEEKREFEIELLVMGLAFSLLGLSIFKVVIDNISPLFSGKFNLINFISNLGFSEFALFLTSIAGLFFTLLGILLSIGSFTNFSFPKQKRKFIVPNDKKYLRYGRFPFDYLESHKRIG</sequence>
<dbReference type="EMBL" id="MSDU01000005">
    <property type="protein sequence ID" value="OLN23702.1"/>
    <property type="molecule type" value="Genomic_DNA"/>
</dbReference>
<dbReference type="AlphaFoldDB" id="A0A1Q8Q8T0"/>
<keyword evidence="1" id="KW-1133">Transmembrane helix</keyword>
<name>A0A1Q8Q8T0_9BACI</name>